<proteinExistence type="predicted"/>
<accession>A0AA39GTU2</accession>
<dbReference type="EMBL" id="JAUCMV010000005">
    <property type="protein sequence ID" value="KAK0393074.1"/>
    <property type="molecule type" value="Genomic_DNA"/>
</dbReference>
<evidence type="ECO:0000313" key="1">
    <source>
        <dbReference type="EMBL" id="KAK0393074.1"/>
    </source>
</evidence>
<gene>
    <name evidence="1" type="ORF">QR680_000042</name>
</gene>
<sequence>MLCILQATFSEECFKLPALTPTCHFCPNCFTVPPSRCSVQVRNGKFSRQQNSIICSRVLLDYHNEYPSVISLNRT</sequence>
<dbReference type="AlphaFoldDB" id="A0AA39GTU2"/>
<comment type="caution">
    <text evidence="1">The sequence shown here is derived from an EMBL/GenBank/DDBJ whole genome shotgun (WGS) entry which is preliminary data.</text>
</comment>
<name>A0AA39GTU2_9BILA</name>
<reference evidence="1" key="1">
    <citation type="submission" date="2023-06" db="EMBL/GenBank/DDBJ databases">
        <title>Genomic analysis of the entomopathogenic nematode Steinernema hermaphroditum.</title>
        <authorList>
            <person name="Schwarz E.M."/>
            <person name="Heppert J.K."/>
            <person name="Baniya A."/>
            <person name="Schwartz H.T."/>
            <person name="Tan C.-H."/>
            <person name="Antoshechkin I."/>
            <person name="Sternberg P.W."/>
            <person name="Goodrich-Blair H."/>
            <person name="Dillman A.R."/>
        </authorList>
    </citation>
    <scope>NUCLEOTIDE SEQUENCE</scope>
    <source>
        <strain evidence="1">PS9179</strain>
        <tissue evidence="1">Whole animal</tissue>
    </source>
</reference>
<evidence type="ECO:0000313" key="2">
    <source>
        <dbReference type="Proteomes" id="UP001175271"/>
    </source>
</evidence>
<dbReference type="Proteomes" id="UP001175271">
    <property type="component" value="Unassembled WGS sequence"/>
</dbReference>
<organism evidence="1 2">
    <name type="scientific">Steinernema hermaphroditum</name>
    <dbReference type="NCBI Taxonomy" id="289476"/>
    <lineage>
        <taxon>Eukaryota</taxon>
        <taxon>Metazoa</taxon>
        <taxon>Ecdysozoa</taxon>
        <taxon>Nematoda</taxon>
        <taxon>Chromadorea</taxon>
        <taxon>Rhabditida</taxon>
        <taxon>Tylenchina</taxon>
        <taxon>Panagrolaimomorpha</taxon>
        <taxon>Strongyloidoidea</taxon>
        <taxon>Steinernematidae</taxon>
        <taxon>Steinernema</taxon>
    </lineage>
</organism>
<protein>
    <submittedName>
        <fullName evidence="1">Uncharacterized protein</fullName>
    </submittedName>
</protein>
<keyword evidence="2" id="KW-1185">Reference proteome</keyword>